<proteinExistence type="predicted"/>
<keyword evidence="2" id="KW-1185">Reference proteome</keyword>
<accession>A0A5B1CAH5</accession>
<evidence type="ECO:0000313" key="1">
    <source>
        <dbReference type="EMBL" id="KAA1256985.1"/>
    </source>
</evidence>
<sequence>MRSPMTSGVGYEVAVETTLEATTFPIGGDQ</sequence>
<organism evidence="1 2">
    <name type="scientific">Rubripirellula obstinata</name>
    <dbReference type="NCBI Taxonomy" id="406547"/>
    <lineage>
        <taxon>Bacteria</taxon>
        <taxon>Pseudomonadati</taxon>
        <taxon>Planctomycetota</taxon>
        <taxon>Planctomycetia</taxon>
        <taxon>Pirellulales</taxon>
        <taxon>Pirellulaceae</taxon>
        <taxon>Rubripirellula</taxon>
    </lineage>
</organism>
<comment type="caution">
    <text evidence="1">The sequence shown here is derived from an EMBL/GenBank/DDBJ whole genome shotgun (WGS) entry which is preliminary data.</text>
</comment>
<dbReference type="Proteomes" id="UP000322699">
    <property type="component" value="Unassembled WGS sequence"/>
</dbReference>
<protein>
    <submittedName>
        <fullName evidence="1">Uncharacterized protein</fullName>
    </submittedName>
</protein>
<gene>
    <name evidence="1" type="ORF">LF1_57310</name>
</gene>
<name>A0A5B1CAH5_9BACT</name>
<evidence type="ECO:0000313" key="2">
    <source>
        <dbReference type="Proteomes" id="UP000322699"/>
    </source>
</evidence>
<dbReference type="EMBL" id="VRLW01000008">
    <property type="protein sequence ID" value="KAA1256985.1"/>
    <property type="molecule type" value="Genomic_DNA"/>
</dbReference>
<reference evidence="1 2" key="1">
    <citation type="submission" date="2019-08" db="EMBL/GenBank/DDBJ databases">
        <title>Deep-cultivation of Planctomycetes and their phenomic and genomic characterization uncovers novel biology.</title>
        <authorList>
            <person name="Wiegand S."/>
            <person name="Jogler M."/>
            <person name="Boedeker C."/>
            <person name="Pinto D."/>
            <person name="Vollmers J."/>
            <person name="Rivas-Marin E."/>
            <person name="Kohn T."/>
            <person name="Peeters S.H."/>
            <person name="Heuer A."/>
            <person name="Rast P."/>
            <person name="Oberbeckmann S."/>
            <person name="Bunk B."/>
            <person name="Jeske O."/>
            <person name="Meyerdierks A."/>
            <person name="Storesund J.E."/>
            <person name="Kallscheuer N."/>
            <person name="Luecker S."/>
            <person name="Lage O.M."/>
            <person name="Pohl T."/>
            <person name="Merkel B.J."/>
            <person name="Hornburger P."/>
            <person name="Mueller R.-W."/>
            <person name="Bruemmer F."/>
            <person name="Labrenz M."/>
            <person name="Spormann A.M."/>
            <person name="Op Den Camp H."/>
            <person name="Overmann J."/>
            <person name="Amann R."/>
            <person name="Jetten M.S.M."/>
            <person name="Mascher T."/>
            <person name="Medema M.H."/>
            <person name="Devos D.P."/>
            <person name="Kaster A.-K."/>
            <person name="Ovreas L."/>
            <person name="Rohde M."/>
            <person name="Galperin M.Y."/>
            <person name="Jogler C."/>
        </authorList>
    </citation>
    <scope>NUCLEOTIDE SEQUENCE [LARGE SCALE GENOMIC DNA]</scope>
    <source>
        <strain evidence="1 2">LF1</strain>
    </source>
</reference>
<dbReference type="AlphaFoldDB" id="A0A5B1CAH5"/>